<name>A0A7X4HFC4_9BURK</name>
<evidence type="ECO:0000313" key="2">
    <source>
        <dbReference type="Proteomes" id="UP000450676"/>
    </source>
</evidence>
<reference evidence="1 2" key="1">
    <citation type="submission" date="2019-12" db="EMBL/GenBank/DDBJ databases">
        <title>Novel species isolated from a subtropical stream in China.</title>
        <authorList>
            <person name="Lu H."/>
        </authorList>
    </citation>
    <scope>NUCLEOTIDE SEQUENCE [LARGE SCALE GENOMIC DNA]</scope>
    <source>
        <strain evidence="1 2">FT127W</strain>
    </source>
</reference>
<dbReference type="AlphaFoldDB" id="A0A7X4HFC4"/>
<sequence>MNKDLYKGALIMAGLVVALVVGSFALSDNGLQKAGCVGRAIASGISVGNIAAVCGLGR</sequence>
<proteinExistence type="predicted"/>
<keyword evidence="2" id="KW-1185">Reference proteome</keyword>
<accession>A0A7X4HFC4</accession>
<organism evidence="1 2">
    <name type="scientific">Pseudoduganella aquatica</name>
    <dbReference type="NCBI Taxonomy" id="2660641"/>
    <lineage>
        <taxon>Bacteria</taxon>
        <taxon>Pseudomonadati</taxon>
        <taxon>Pseudomonadota</taxon>
        <taxon>Betaproteobacteria</taxon>
        <taxon>Burkholderiales</taxon>
        <taxon>Oxalobacteraceae</taxon>
        <taxon>Telluria group</taxon>
        <taxon>Pseudoduganella</taxon>
    </lineage>
</organism>
<comment type="caution">
    <text evidence="1">The sequence shown here is derived from an EMBL/GenBank/DDBJ whole genome shotgun (WGS) entry which is preliminary data.</text>
</comment>
<evidence type="ECO:0000313" key="1">
    <source>
        <dbReference type="EMBL" id="MYN09502.1"/>
    </source>
</evidence>
<dbReference type="EMBL" id="WWCU01000024">
    <property type="protein sequence ID" value="MYN09502.1"/>
    <property type="molecule type" value="Genomic_DNA"/>
</dbReference>
<gene>
    <name evidence="1" type="ORF">GTP77_19445</name>
</gene>
<dbReference type="Proteomes" id="UP000450676">
    <property type="component" value="Unassembled WGS sequence"/>
</dbReference>
<dbReference type="RefSeq" id="WP_161073804.1">
    <property type="nucleotide sequence ID" value="NZ_WWCU01000024.1"/>
</dbReference>
<protein>
    <submittedName>
        <fullName evidence="1">Uncharacterized protein</fullName>
    </submittedName>
</protein>